<comment type="caution">
    <text evidence="3">The sequence shown here is derived from an EMBL/GenBank/DDBJ whole genome shotgun (WGS) entry which is preliminary data.</text>
</comment>
<name>A0AAE1A8J9_9GAST</name>
<gene>
    <name evidence="3" type="ORF">RRG08_015335</name>
    <name evidence="2" type="ORF">RRG08_057668</name>
</gene>
<dbReference type="EMBL" id="JAWDGP010007827">
    <property type="protein sequence ID" value="KAK3703509.1"/>
    <property type="molecule type" value="Genomic_DNA"/>
</dbReference>
<feature type="chain" id="PRO_5042442745" description="Secreted protein" evidence="1">
    <location>
        <begin position="21"/>
        <end position="121"/>
    </location>
</feature>
<evidence type="ECO:0000313" key="4">
    <source>
        <dbReference type="Proteomes" id="UP001283361"/>
    </source>
</evidence>
<dbReference type="EMBL" id="JAWDGP010002462">
    <property type="protein sequence ID" value="KAK3782995.1"/>
    <property type="molecule type" value="Genomic_DNA"/>
</dbReference>
<protein>
    <recommendedName>
        <fullName evidence="5">Secreted protein</fullName>
    </recommendedName>
</protein>
<organism evidence="3 4">
    <name type="scientific">Elysia crispata</name>
    <name type="common">lettuce slug</name>
    <dbReference type="NCBI Taxonomy" id="231223"/>
    <lineage>
        <taxon>Eukaryota</taxon>
        <taxon>Metazoa</taxon>
        <taxon>Spiralia</taxon>
        <taxon>Lophotrochozoa</taxon>
        <taxon>Mollusca</taxon>
        <taxon>Gastropoda</taxon>
        <taxon>Heterobranchia</taxon>
        <taxon>Euthyneura</taxon>
        <taxon>Panpulmonata</taxon>
        <taxon>Sacoglossa</taxon>
        <taxon>Placobranchoidea</taxon>
        <taxon>Plakobranchidae</taxon>
        <taxon>Elysia</taxon>
    </lineage>
</organism>
<accession>A0AAE1A8J9</accession>
<dbReference type="Proteomes" id="UP001283361">
    <property type="component" value="Unassembled WGS sequence"/>
</dbReference>
<evidence type="ECO:0000256" key="1">
    <source>
        <dbReference type="SAM" id="SignalP"/>
    </source>
</evidence>
<evidence type="ECO:0008006" key="5">
    <source>
        <dbReference type="Google" id="ProtNLM"/>
    </source>
</evidence>
<keyword evidence="1" id="KW-0732">Signal</keyword>
<reference evidence="3" key="1">
    <citation type="journal article" date="2023" name="G3 (Bethesda)">
        <title>A reference genome for the long-term kleptoplast-retaining sea slug Elysia crispata morphotype clarki.</title>
        <authorList>
            <person name="Eastman K.E."/>
            <person name="Pendleton A.L."/>
            <person name="Shaikh M.A."/>
            <person name="Suttiyut T."/>
            <person name="Ogas R."/>
            <person name="Tomko P."/>
            <person name="Gavelis G."/>
            <person name="Widhalm J.R."/>
            <person name="Wisecaver J.H."/>
        </authorList>
    </citation>
    <scope>NUCLEOTIDE SEQUENCE</scope>
    <source>
        <strain evidence="3">ECLA1</strain>
    </source>
</reference>
<keyword evidence="4" id="KW-1185">Reference proteome</keyword>
<evidence type="ECO:0000313" key="3">
    <source>
        <dbReference type="EMBL" id="KAK3782995.1"/>
    </source>
</evidence>
<proteinExistence type="predicted"/>
<sequence length="121" mass="13830">MRSWRFSCSTVCWFFTGMRSRLCYCSTAPCAGFYDTKLLSTADEGDDVESSGTEGIKPRALFDWANDGDDADLELFCFLGQKMMSESCFLMTLPFNPWVLFSDEIRLRLDVRSDRNLARSV</sequence>
<dbReference type="AlphaFoldDB" id="A0AAE1A8J9"/>
<feature type="signal peptide" evidence="1">
    <location>
        <begin position="1"/>
        <end position="20"/>
    </location>
</feature>
<evidence type="ECO:0000313" key="2">
    <source>
        <dbReference type="EMBL" id="KAK3703509.1"/>
    </source>
</evidence>